<evidence type="ECO:0000313" key="11">
    <source>
        <dbReference type="EMBL" id="CAB9507842.1"/>
    </source>
</evidence>
<gene>
    <name evidence="11" type="ORF">SEMRO_322_G117110.1</name>
</gene>
<keyword evidence="6" id="KW-1133">Transmembrane helix</keyword>
<comment type="caution">
    <text evidence="11">The sequence shown here is derived from an EMBL/GenBank/DDBJ whole genome shotgun (WGS) entry which is preliminary data.</text>
</comment>
<dbReference type="GO" id="GO:0016020">
    <property type="term" value="C:membrane"/>
    <property type="evidence" value="ECO:0007669"/>
    <property type="project" value="UniProtKB-SubCell"/>
</dbReference>
<comment type="subcellular location">
    <subcellularLocation>
        <location evidence="1">Membrane</location>
        <topology evidence="1">Single-pass membrane protein</topology>
    </subcellularLocation>
</comment>
<protein>
    <submittedName>
        <fullName evidence="11">STYKc</fullName>
    </submittedName>
</protein>
<feature type="compositionally biased region" description="Basic and acidic residues" evidence="10">
    <location>
        <begin position="1"/>
        <end position="15"/>
    </location>
</feature>
<keyword evidence="8" id="KW-0675">Receptor</keyword>
<name>A0A9N8DRQ2_9STRA</name>
<keyword evidence="3" id="KW-0812">Transmembrane</keyword>
<dbReference type="FunFam" id="3.80.10.10:FF:000383">
    <property type="entry name" value="Leucine-rich repeat receptor protein kinase EMS1"/>
    <property type="match status" value="2"/>
</dbReference>
<evidence type="ECO:0000256" key="10">
    <source>
        <dbReference type="SAM" id="MobiDB-lite"/>
    </source>
</evidence>
<organism evidence="11 12">
    <name type="scientific">Seminavis robusta</name>
    <dbReference type="NCBI Taxonomy" id="568900"/>
    <lineage>
        <taxon>Eukaryota</taxon>
        <taxon>Sar</taxon>
        <taxon>Stramenopiles</taxon>
        <taxon>Ochrophyta</taxon>
        <taxon>Bacillariophyta</taxon>
        <taxon>Bacillariophyceae</taxon>
        <taxon>Bacillariophycidae</taxon>
        <taxon>Naviculales</taxon>
        <taxon>Naviculaceae</taxon>
        <taxon>Seminavis</taxon>
    </lineage>
</organism>
<evidence type="ECO:0000256" key="8">
    <source>
        <dbReference type="ARBA" id="ARBA00023170"/>
    </source>
</evidence>
<evidence type="ECO:0000313" key="12">
    <source>
        <dbReference type="Proteomes" id="UP001153069"/>
    </source>
</evidence>
<evidence type="ECO:0000256" key="5">
    <source>
        <dbReference type="ARBA" id="ARBA00022737"/>
    </source>
</evidence>
<keyword evidence="9" id="KW-0325">Glycoprotein</keyword>
<sequence length="716" mass="77878">MSPKDTPTKTDKDLESQLGTARTHQQEQEAIDDLAREILRLTSPFSEEPADEEDVGSSETEGIDQSKLVQSVIDRITAAALEQIATEQKAKDEDTACCTSMEKRLPSSKKEEHKKIRPTTHPGILQATTSSSGSNQIPVVPPTQLVRNTASNTPRAVGSPGAYAVAPSSELSGRDPDSSTTSSSRDLVESPSPAVMTAGAAVGGSDDGATTLEAVRVDDITVRAEPMQEGEGSKSHSQHKIFWGSAATILLLVLILATTLTRSKDDGSDDLPAETLSPTYDPDTRLSLLREFVFQEMKPLYERNYKNKRGVDGELINATMLLEDALYDPQAPQNQACLWLAHEDSEVAEIRQPWLDQGYISSSSNTSSSSITTTNVSSSLRNTAGRRLLRHQPAKRRTIIQRYVLAVLYYSTTEANVSDWTDSFEFLTDGPECDWSGSLLCDSNGSITHLELQKNNLQGTIPLELGALTALDFLQLGGNPLQGTLPEALSELTSMKKFDVASNDLTGTVPDSLYQSWKGIETWNLATNHFSGTVSSHLSELVNLKAMAWAGNDLEGTFPASVWTNLSKLEEIDFSRQTAMSFFIGTEIGKCSNLQSLAFNNMVHDGSIPTQLGLLTKMTHLGLAGNHITGTLPSEIGAFSQLDYLTMSMNAFTGTVPTEFAQLTSLTRLFLQNTLLTGDVSFLCEAIDSGRMNPLDHMRFDMQEVTGCSCCTCCHY</sequence>
<dbReference type="InterPro" id="IPR032675">
    <property type="entry name" value="LRR_dom_sf"/>
</dbReference>
<dbReference type="EMBL" id="CAICTM010000321">
    <property type="protein sequence ID" value="CAB9507842.1"/>
    <property type="molecule type" value="Genomic_DNA"/>
</dbReference>
<evidence type="ECO:0000256" key="7">
    <source>
        <dbReference type="ARBA" id="ARBA00023136"/>
    </source>
</evidence>
<feature type="compositionally biased region" description="Polar residues" evidence="10">
    <location>
        <begin position="126"/>
        <end position="137"/>
    </location>
</feature>
<dbReference type="PANTHER" id="PTHR27000:SF803">
    <property type="entry name" value="RECEPTOR-LIKE PROTEIN 45"/>
    <property type="match status" value="1"/>
</dbReference>
<dbReference type="Gene3D" id="3.80.10.10">
    <property type="entry name" value="Ribonuclease Inhibitor"/>
    <property type="match status" value="3"/>
</dbReference>
<feature type="region of interest" description="Disordered" evidence="10">
    <location>
        <begin position="1"/>
        <end position="68"/>
    </location>
</feature>
<evidence type="ECO:0000256" key="9">
    <source>
        <dbReference type="ARBA" id="ARBA00023180"/>
    </source>
</evidence>
<feature type="compositionally biased region" description="Basic and acidic residues" evidence="10">
    <location>
        <begin position="101"/>
        <end position="114"/>
    </location>
</feature>
<dbReference type="AlphaFoldDB" id="A0A9N8DRQ2"/>
<keyword evidence="12" id="KW-1185">Reference proteome</keyword>
<reference evidence="11" key="1">
    <citation type="submission" date="2020-06" db="EMBL/GenBank/DDBJ databases">
        <authorList>
            <consortium name="Plant Systems Biology data submission"/>
        </authorList>
    </citation>
    <scope>NUCLEOTIDE SEQUENCE</scope>
    <source>
        <strain evidence="11">D6</strain>
    </source>
</reference>
<keyword evidence="4" id="KW-0732">Signal</keyword>
<dbReference type="Proteomes" id="UP001153069">
    <property type="component" value="Unassembled WGS sequence"/>
</dbReference>
<keyword evidence="2" id="KW-0433">Leucine-rich repeat</keyword>
<evidence type="ECO:0000256" key="3">
    <source>
        <dbReference type="ARBA" id="ARBA00022692"/>
    </source>
</evidence>
<keyword evidence="5" id="KW-0677">Repeat</keyword>
<keyword evidence="7" id="KW-0472">Membrane</keyword>
<feature type="compositionally biased region" description="Polar residues" evidence="10">
    <location>
        <begin position="145"/>
        <end position="154"/>
    </location>
</feature>
<evidence type="ECO:0000256" key="2">
    <source>
        <dbReference type="ARBA" id="ARBA00022614"/>
    </source>
</evidence>
<evidence type="ECO:0000256" key="4">
    <source>
        <dbReference type="ARBA" id="ARBA00022729"/>
    </source>
</evidence>
<feature type="region of interest" description="Disordered" evidence="10">
    <location>
        <begin position="86"/>
        <end position="192"/>
    </location>
</feature>
<evidence type="ECO:0000256" key="1">
    <source>
        <dbReference type="ARBA" id="ARBA00004167"/>
    </source>
</evidence>
<dbReference type="OrthoDB" id="47890at2759"/>
<evidence type="ECO:0000256" key="6">
    <source>
        <dbReference type="ARBA" id="ARBA00022989"/>
    </source>
</evidence>
<proteinExistence type="predicted"/>
<accession>A0A9N8DRQ2</accession>
<dbReference type="PANTHER" id="PTHR27000">
    <property type="entry name" value="LEUCINE-RICH REPEAT RECEPTOR-LIKE PROTEIN KINASE FAMILY PROTEIN-RELATED"/>
    <property type="match status" value="1"/>
</dbReference>
<dbReference type="SUPFAM" id="SSF52058">
    <property type="entry name" value="L domain-like"/>
    <property type="match status" value="1"/>
</dbReference>